<feature type="transmembrane region" description="Helical" evidence="1">
    <location>
        <begin position="174"/>
        <end position="195"/>
    </location>
</feature>
<dbReference type="Proteomes" id="UP000186851">
    <property type="component" value="Chromosome"/>
</dbReference>
<protein>
    <submittedName>
        <fullName evidence="3">Nucleotidyltransferase domain-containing protein</fullName>
    </submittedName>
</protein>
<proteinExistence type="predicted"/>
<reference evidence="3" key="1">
    <citation type="journal article" date="2017" name="Nature">
        <title>Asgard archaea illuminate the origin of eukaryotic cellular complexity.</title>
        <authorList>
            <person name="Zaremba-Niedzwiedzka K."/>
            <person name="Caceres E.F."/>
            <person name="Saw J.H."/>
            <person name="Backstrom D."/>
            <person name="Juzokaite L."/>
            <person name="Vancaester E."/>
            <person name="Seitz K.W."/>
            <person name="Anantharaman K."/>
            <person name="Starnawski P."/>
            <person name="Kjeldsen K.U."/>
            <person name="Scott M.B."/>
            <person name="Nunoura T."/>
            <person name="Banfield J.F."/>
            <person name="Schramm A."/>
            <person name="Baker B.J."/>
            <person name="Spang A."/>
            <person name="Ettema T.J.G."/>
        </authorList>
    </citation>
    <scope>NUCLEOTIDE SEQUENCE</scope>
    <source>
        <strain evidence="3">LCB_4</strain>
    </source>
</reference>
<evidence type="ECO:0000259" key="2">
    <source>
        <dbReference type="Pfam" id="PF01909"/>
    </source>
</evidence>
<evidence type="ECO:0000256" key="1">
    <source>
        <dbReference type="SAM" id="Phobius"/>
    </source>
</evidence>
<dbReference type="GO" id="GO:0016779">
    <property type="term" value="F:nucleotidyltransferase activity"/>
    <property type="evidence" value="ECO:0007669"/>
    <property type="project" value="InterPro"/>
</dbReference>
<dbReference type="EMBL" id="CP091871">
    <property type="protein sequence ID" value="WEU40314.1"/>
    <property type="molecule type" value="Genomic_DNA"/>
</dbReference>
<dbReference type="CDD" id="cd05403">
    <property type="entry name" value="NT_KNTase_like"/>
    <property type="match status" value="1"/>
</dbReference>
<feature type="domain" description="Polymerase nucleotidyl transferase" evidence="2">
    <location>
        <begin position="17"/>
        <end position="64"/>
    </location>
</feature>
<keyword evidence="1" id="KW-0812">Transmembrane</keyword>
<keyword evidence="1" id="KW-0472">Membrane</keyword>
<dbReference type="Pfam" id="PF01909">
    <property type="entry name" value="NTP_transf_2"/>
    <property type="match status" value="1"/>
</dbReference>
<dbReference type="KEGG" id="oyw:OdinLCB4_007555"/>
<accession>A0AAF0IBE4</accession>
<keyword evidence="1" id="KW-1133">Transmembrane helix</keyword>
<dbReference type="SUPFAM" id="SSF81301">
    <property type="entry name" value="Nucleotidyltransferase"/>
    <property type="match status" value="1"/>
</dbReference>
<reference evidence="3" key="2">
    <citation type="journal article" date="2022" name="Nat. Microbiol.">
        <title>A closed Candidatus Odinarchaeum chromosome exposes Asgard archaeal viruses.</title>
        <authorList>
            <person name="Tamarit D."/>
            <person name="Caceres E.F."/>
            <person name="Krupovic M."/>
            <person name="Nijland R."/>
            <person name="Eme L."/>
            <person name="Robinson N.P."/>
            <person name="Ettema T.J.G."/>
        </authorList>
    </citation>
    <scope>NUCLEOTIDE SEQUENCE</scope>
    <source>
        <strain evidence="3">LCB_4</strain>
    </source>
</reference>
<evidence type="ECO:0000313" key="4">
    <source>
        <dbReference type="Proteomes" id="UP000186851"/>
    </source>
</evidence>
<dbReference type="AlphaFoldDB" id="A0AAF0IBE4"/>
<evidence type="ECO:0000313" key="3">
    <source>
        <dbReference type="EMBL" id="WEU40314.1"/>
    </source>
</evidence>
<gene>
    <name evidence="3" type="ORF">OdinLCB4_007555</name>
</gene>
<dbReference type="Gene3D" id="3.30.460.10">
    <property type="entry name" value="Beta Polymerase, domain 2"/>
    <property type="match status" value="1"/>
</dbReference>
<dbReference type="InterPro" id="IPR002934">
    <property type="entry name" value="Polymerase_NTP_transf_dom"/>
</dbReference>
<organism evidence="3 4">
    <name type="scientific">Odinarchaeota yellowstonii (strain LCB_4)</name>
    <dbReference type="NCBI Taxonomy" id="1841599"/>
    <lineage>
        <taxon>Archaea</taxon>
        <taxon>Promethearchaeati</taxon>
        <taxon>Candidatus Odinarchaeota</taxon>
        <taxon>Candidatus Odinarchaeia</taxon>
        <taxon>Candidatus Odinarchaeales</taxon>
        <taxon>Candidatus Odinarchaeaceae</taxon>
        <taxon>Candidatus Odinarchaeum</taxon>
    </lineage>
</organism>
<dbReference type="InterPro" id="IPR043519">
    <property type="entry name" value="NT_sf"/>
</dbReference>
<sequence length="280" mass="32340">MDSSNFKASTPVLEKYLKAILKIFEDKLGFLPASVISFGSAAKGGFNHKISDADFLIVLDDGVGGAARRAVFSYMLTLQEYFFKARGSSLLDRLLYFFETGTGMFKSFFICFERDLLSASFHRVFNVNRFLSWLTVPGKLILNSVFSSCRVVYGKKYDFKIFKRGLNSLQIFKSFMLCSLLYLFFILINCFKPAFKYFYGSIKWSLLNCYFYLTGGSVKVKEAALFFKKLLECEALDRFLFYQGRGFKSNLKEYFNFYRLIFSLHFKAPKLLAGRKLQLV</sequence>
<name>A0AAF0IBE4_ODILC</name>